<reference evidence="7" key="1">
    <citation type="submission" date="2020-12" db="EMBL/GenBank/DDBJ databases">
        <title>Bacterial taxonomy.</title>
        <authorList>
            <person name="Pan X."/>
        </authorList>
    </citation>
    <scope>NUCLEOTIDE SEQUENCE</scope>
    <source>
        <strain evidence="7">B2012</strain>
    </source>
</reference>
<dbReference type="GO" id="GO:0046872">
    <property type="term" value="F:metal ion binding"/>
    <property type="evidence" value="ECO:0007669"/>
    <property type="project" value="UniProtKB-KW"/>
</dbReference>
<dbReference type="EMBL" id="JAEKJA010000010">
    <property type="protein sequence ID" value="MBJ3776582.1"/>
    <property type="molecule type" value="Genomic_DNA"/>
</dbReference>
<dbReference type="InterPro" id="IPR002933">
    <property type="entry name" value="Peptidase_M20"/>
</dbReference>
<evidence type="ECO:0000256" key="1">
    <source>
        <dbReference type="ARBA" id="ARBA00001947"/>
    </source>
</evidence>
<dbReference type="Proteomes" id="UP000609531">
    <property type="component" value="Unassembled WGS sequence"/>
</dbReference>
<feature type="active site" evidence="5">
    <location>
        <position position="101"/>
    </location>
</feature>
<dbReference type="InterPro" id="IPR017150">
    <property type="entry name" value="Pept_M20_glutamate_carboxypep"/>
</dbReference>
<proteinExistence type="predicted"/>
<sequence length="403" mass="41383">MSPDAPALSDLPPLAVKAAAEVSARAEALIAFLGTLVDHDSPTEDRALTELVGDLLAAKAEALGAETSRDPQDRFADNRIARWRGGAAPDTPKVLLVGHFDTVYAAGATAQRPFTNRDGIITGPGCYDMKGGLAIGLFAIEALAAAAGGRPPLDITFIFNSDEEIGSPASREVILREAADHDLALVLEPGRPGPALTMTRKGVGIFELEVEGREAHAGAEPEKGLNAIVELARKTLEIAALNDLAAGTSVTPGVVEGGTKPYVVPGRARLSIDTRVPNAAEQARVEAGLAAAAAEGFAPGVTAKLSGRFHRPPMECSDAARAFLEVYRRTASALGYEIGAAESGGASDGNLTAAAGVPTLDGLGAQGGRAHSDEEYVETPSLEMKAQALAGFLAMLASPPSAV</sequence>
<dbReference type="InterPro" id="IPR011650">
    <property type="entry name" value="Peptidase_M20_dimer"/>
</dbReference>
<keyword evidence="2" id="KW-0479">Metal-binding</keyword>
<dbReference type="Gene3D" id="3.40.630.10">
    <property type="entry name" value="Zn peptidases"/>
    <property type="match status" value="1"/>
</dbReference>
<evidence type="ECO:0000256" key="3">
    <source>
        <dbReference type="ARBA" id="ARBA00022801"/>
    </source>
</evidence>
<evidence type="ECO:0000313" key="7">
    <source>
        <dbReference type="EMBL" id="MBJ3776582.1"/>
    </source>
</evidence>
<feature type="active site" description="Proton acceptor" evidence="5">
    <location>
        <position position="163"/>
    </location>
</feature>
<keyword evidence="4" id="KW-0862">Zinc</keyword>
<dbReference type="InterPro" id="IPR050072">
    <property type="entry name" value="Peptidase_M20A"/>
</dbReference>
<dbReference type="PIRSF" id="PIRSF037238">
    <property type="entry name" value="Carboxypeptidase_G2"/>
    <property type="match status" value="1"/>
</dbReference>
<name>A0A934IMJ1_9HYPH</name>
<dbReference type="RefSeq" id="WP_198882487.1">
    <property type="nucleotide sequence ID" value="NZ_JAEKJA010000010.1"/>
</dbReference>
<comment type="caution">
    <text evidence="7">The sequence shown here is derived from an EMBL/GenBank/DDBJ whole genome shotgun (WGS) entry which is preliminary data.</text>
</comment>
<dbReference type="AlphaFoldDB" id="A0A934IMJ1"/>
<protein>
    <submittedName>
        <fullName evidence="7">M20 family metallopeptidase</fullName>
    </submittedName>
</protein>
<evidence type="ECO:0000259" key="6">
    <source>
        <dbReference type="Pfam" id="PF07687"/>
    </source>
</evidence>
<comment type="cofactor">
    <cofactor evidence="1">
        <name>Zn(2+)</name>
        <dbReference type="ChEBI" id="CHEBI:29105"/>
    </cofactor>
</comment>
<dbReference type="SUPFAM" id="SSF53187">
    <property type="entry name" value="Zn-dependent exopeptidases"/>
    <property type="match status" value="1"/>
</dbReference>
<dbReference type="Gene3D" id="3.30.70.360">
    <property type="match status" value="1"/>
</dbReference>
<dbReference type="PROSITE" id="PS00758">
    <property type="entry name" value="ARGE_DAPE_CPG2_1"/>
    <property type="match status" value="1"/>
</dbReference>
<evidence type="ECO:0000256" key="2">
    <source>
        <dbReference type="ARBA" id="ARBA00022723"/>
    </source>
</evidence>
<gene>
    <name evidence="7" type="ORF">JCR33_12825</name>
</gene>
<keyword evidence="3" id="KW-0378">Hydrolase</keyword>
<dbReference type="PANTHER" id="PTHR43808:SF9">
    <property type="entry name" value="BLL0789 PROTEIN"/>
    <property type="match status" value="1"/>
</dbReference>
<organism evidence="7 8">
    <name type="scientific">Acuticoccus mangrovi</name>
    <dbReference type="NCBI Taxonomy" id="2796142"/>
    <lineage>
        <taxon>Bacteria</taxon>
        <taxon>Pseudomonadati</taxon>
        <taxon>Pseudomonadota</taxon>
        <taxon>Alphaproteobacteria</taxon>
        <taxon>Hyphomicrobiales</taxon>
        <taxon>Amorphaceae</taxon>
        <taxon>Acuticoccus</taxon>
    </lineage>
</organism>
<feature type="domain" description="Peptidase M20 dimerisation" evidence="6">
    <location>
        <begin position="199"/>
        <end position="296"/>
    </location>
</feature>
<dbReference type="InterPro" id="IPR036264">
    <property type="entry name" value="Bact_exopeptidase_dim_dom"/>
</dbReference>
<dbReference type="Pfam" id="PF01546">
    <property type="entry name" value="Peptidase_M20"/>
    <property type="match status" value="1"/>
</dbReference>
<dbReference type="GO" id="GO:0016787">
    <property type="term" value="F:hydrolase activity"/>
    <property type="evidence" value="ECO:0007669"/>
    <property type="project" value="UniProtKB-KW"/>
</dbReference>
<dbReference type="PANTHER" id="PTHR43808">
    <property type="entry name" value="ACETYLORNITHINE DEACETYLASE"/>
    <property type="match status" value="1"/>
</dbReference>
<dbReference type="SUPFAM" id="SSF55031">
    <property type="entry name" value="Bacterial exopeptidase dimerisation domain"/>
    <property type="match status" value="1"/>
</dbReference>
<dbReference type="CDD" id="cd03885">
    <property type="entry name" value="M20_CPDG2"/>
    <property type="match status" value="1"/>
</dbReference>
<dbReference type="InterPro" id="IPR001261">
    <property type="entry name" value="ArgE/DapE_CS"/>
</dbReference>
<keyword evidence="8" id="KW-1185">Reference proteome</keyword>
<evidence type="ECO:0000256" key="5">
    <source>
        <dbReference type="PIRSR" id="PIRSR037238-1"/>
    </source>
</evidence>
<accession>A0A934IMJ1</accession>
<evidence type="ECO:0000313" key="8">
    <source>
        <dbReference type="Proteomes" id="UP000609531"/>
    </source>
</evidence>
<evidence type="ECO:0000256" key="4">
    <source>
        <dbReference type="ARBA" id="ARBA00022833"/>
    </source>
</evidence>
<dbReference type="Pfam" id="PF07687">
    <property type="entry name" value="M20_dimer"/>
    <property type="match status" value="1"/>
</dbReference>